<feature type="compositionally biased region" description="Polar residues" evidence="1">
    <location>
        <begin position="913"/>
        <end position="931"/>
    </location>
</feature>
<accession>A0A165HLN9</accession>
<dbReference type="OrthoDB" id="3257342at2759"/>
<evidence type="ECO:0000313" key="4">
    <source>
        <dbReference type="EMBL" id="KZT59447.1"/>
    </source>
</evidence>
<protein>
    <recommendedName>
        <fullName evidence="3">DUF6532 domain-containing protein</fullName>
    </recommendedName>
</protein>
<name>A0A165HLN9_9BASI</name>
<evidence type="ECO:0000313" key="5">
    <source>
        <dbReference type="Proteomes" id="UP000076842"/>
    </source>
</evidence>
<feature type="signal peptide" evidence="2">
    <location>
        <begin position="1"/>
        <end position="22"/>
    </location>
</feature>
<dbReference type="EMBL" id="KV423940">
    <property type="protein sequence ID" value="KZT59447.1"/>
    <property type="molecule type" value="Genomic_DNA"/>
</dbReference>
<dbReference type="InParanoid" id="A0A165HLN9"/>
<feature type="region of interest" description="Disordered" evidence="1">
    <location>
        <begin position="506"/>
        <end position="535"/>
    </location>
</feature>
<feature type="region of interest" description="Disordered" evidence="1">
    <location>
        <begin position="149"/>
        <end position="240"/>
    </location>
</feature>
<feature type="compositionally biased region" description="Low complexity" evidence="1">
    <location>
        <begin position="203"/>
        <end position="212"/>
    </location>
</feature>
<feature type="chain" id="PRO_5007858734" description="DUF6532 domain-containing protein" evidence="2">
    <location>
        <begin position="23"/>
        <end position="944"/>
    </location>
</feature>
<gene>
    <name evidence="4" type="ORF">CALCODRAFT_507496</name>
</gene>
<feature type="compositionally biased region" description="Basic and acidic residues" evidence="1">
    <location>
        <begin position="861"/>
        <end position="880"/>
    </location>
</feature>
<feature type="compositionally biased region" description="Basic and acidic residues" evidence="1">
    <location>
        <begin position="190"/>
        <end position="202"/>
    </location>
</feature>
<feature type="domain" description="DUF6532" evidence="3">
    <location>
        <begin position="247"/>
        <end position="456"/>
    </location>
</feature>
<feature type="region of interest" description="Disordered" evidence="1">
    <location>
        <begin position="852"/>
        <end position="944"/>
    </location>
</feature>
<organism evidence="4 5">
    <name type="scientific">Calocera cornea HHB12733</name>
    <dbReference type="NCBI Taxonomy" id="1353952"/>
    <lineage>
        <taxon>Eukaryota</taxon>
        <taxon>Fungi</taxon>
        <taxon>Dikarya</taxon>
        <taxon>Basidiomycota</taxon>
        <taxon>Agaricomycotina</taxon>
        <taxon>Dacrymycetes</taxon>
        <taxon>Dacrymycetales</taxon>
        <taxon>Dacrymycetaceae</taxon>
        <taxon>Calocera</taxon>
    </lineage>
</organism>
<keyword evidence="2" id="KW-0732">Signal</keyword>
<reference evidence="4 5" key="1">
    <citation type="journal article" date="2016" name="Mol. Biol. Evol.">
        <title>Comparative Genomics of Early-Diverging Mushroom-Forming Fungi Provides Insights into the Origins of Lignocellulose Decay Capabilities.</title>
        <authorList>
            <person name="Nagy L.G."/>
            <person name="Riley R."/>
            <person name="Tritt A."/>
            <person name="Adam C."/>
            <person name="Daum C."/>
            <person name="Floudas D."/>
            <person name="Sun H."/>
            <person name="Yadav J.S."/>
            <person name="Pangilinan J."/>
            <person name="Larsson K.H."/>
            <person name="Matsuura K."/>
            <person name="Barry K."/>
            <person name="Labutti K."/>
            <person name="Kuo R."/>
            <person name="Ohm R.A."/>
            <person name="Bhattacharya S.S."/>
            <person name="Shirouzu T."/>
            <person name="Yoshinaga Y."/>
            <person name="Martin F.M."/>
            <person name="Grigoriev I.V."/>
            <person name="Hibbett D.S."/>
        </authorList>
    </citation>
    <scope>NUCLEOTIDE SEQUENCE [LARGE SCALE GENOMIC DNA]</scope>
    <source>
        <strain evidence="4 5">HHB12733</strain>
    </source>
</reference>
<feature type="region of interest" description="Disordered" evidence="1">
    <location>
        <begin position="726"/>
        <end position="748"/>
    </location>
</feature>
<dbReference type="Pfam" id="PF20149">
    <property type="entry name" value="DUF6532"/>
    <property type="match status" value="1"/>
</dbReference>
<dbReference type="Proteomes" id="UP000076842">
    <property type="component" value="Unassembled WGS sequence"/>
</dbReference>
<dbReference type="AlphaFoldDB" id="A0A165HLN9"/>
<proteinExistence type="predicted"/>
<feature type="compositionally biased region" description="Polar residues" evidence="1">
    <location>
        <begin position="514"/>
        <end position="535"/>
    </location>
</feature>
<evidence type="ECO:0000256" key="2">
    <source>
        <dbReference type="SAM" id="SignalP"/>
    </source>
</evidence>
<keyword evidence="5" id="KW-1185">Reference proteome</keyword>
<evidence type="ECO:0000259" key="3">
    <source>
        <dbReference type="Pfam" id="PF20149"/>
    </source>
</evidence>
<sequence length="944" mass="103939">MTGWDCQVRRLLLLARLGKTIAESATQLPRTQSVEGSTLLVELIGRIPHSIAEPRQTLQLIGKATDVPASLLTDTTCAISARTDIKLKCCLIIGRKNLVCGKKSLRGQKQSFLFCYEGVRQTKNAAKAVKRRPAVKDGIYYHVVSSYSVSPSKGRRGKLSQIRPQQTRSKPRSSRTGTSGNTRRAGPRAAEGKPDPVDHRNSDSASDSFQSESESEPRDQRSRRKTGSHARMRELSPCSHSIVNQLNHRYRVKLASENAFPTADKSQEWVAGDFKDVTEELGLYQSHYAGRYKKSRAYRENIKDIVLQRQSQLRGEIKSIADSAVRHYFIEPVIGDPDRVAEEVAYLMEEYRFLFKDCHLKDSNGKTEKPRLLYEHPIIGEVFCRGYYKNQKSEGVTHRDTFSAKNPALLALPITAIEASLSQWSTGVHKASASHQFSASHWVIPYQEHSRNAQRFSRKWPDTYHHLMDDLLRKGLALSGFKTHEERSPIDYITPLMARLDTATEADQAPPLPNSNSHWGSQSVLCSDSPTTGNSQDLSMDLNAAVEAELAHQEFMGHLPSCAPREPRSSIEDGIHESFLWSDSSNILPDPCEKPSTPSVPVEDPSLEIFPSHLDSPTAPQTTHAVPQLPELLFSQTGSAWRELSQILPNLRKQPHSTMPHLSAVVSPESERAEGVTTDEYCHGESHVELHPQSVSLGLNSEADAAATTLHLQTCPVLPSGVSCLSSGVSTEGPPATTENGERPSTAAKRKKLAFGQKTTSDGQLCLYQEAMTPMSSPAKQPMPCTTRLSPPIIEGSIVRSDDVVEKPGESGTGAVDVTSCVDQGSEESLAQVFHVLQADNSRTLFMEISKTAHDSSPSVSEREQAEQGDHSLSRLRVDDGSEEGVMPNVRPAPATPGSSGPPPSSDGDVLRSTVSNRVIQRPQRFNQSPTLVPAKRARPQRRK</sequence>
<dbReference type="InterPro" id="IPR045341">
    <property type="entry name" value="DUF6532"/>
</dbReference>
<feature type="compositionally biased region" description="Polar residues" evidence="1">
    <location>
        <begin position="162"/>
        <end position="182"/>
    </location>
</feature>
<feature type="compositionally biased region" description="Basic residues" evidence="1">
    <location>
        <begin position="221"/>
        <end position="230"/>
    </location>
</feature>
<evidence type="ECO:0000256" key="1">
    <source>
        <dbReference type="SAM" id="MobiDB-lite"/>
    </source>
</evidence>